<dbReference type="EMBL" id="BJHX01000001">
    <property type="protein sequence ID" value="GDY67474.1"/>
    <property type="molecule type" value="Genomic_DNA"/>
</dbReference>
<evidence type="ECO:0000313" key="3">
    <source>
        <dbReference type="EMBL" id="GDY72231.1"/>
    </source>
</evidence>
<evidence type="ECO:0000256" key="1">
    <source>
        <dbReference type="SAM" id="MobiDB-lite"/>
    </source>
</evidence>
<evidence type="ECO:0000313" key="4">
    <source>
        <dbReference type="Proteomes" id="UP000299211"/>
    </source>
</evidence>
<dbReference type="EMBL" id="BJHY01000001">
    <property type="protein sequence ID" value="GDY72231.1"/>
    <property type="molecule type" value="Genomic_DNA"/>
</dbReference>
<gene>
    <name evidence="2" type="ORF">SAV14893_068670</name>
    <name evidence="3" type="ORF">SAV31267_017160</name>
</gene>
<protein>
    <submittedName>
        <fullName evidence="2">Uncharacterized protein</fullName>
    </submittedName>
</protein>
<evidence type="ECO:0000313" key="2">
    <source>
        <dbReference type="EMBL" id="GDY67474.1"/>
    </source>
</evidence>
<dbReference type="Proteomes" id="UP000299211">
    <property type="component" value="Unassembled WGS sequence"/>
</dbReference>
<feature type="region of interest" description="Disordered" evidence="1">
    <location>
        <begin position="1"/>
        <end position="86"/>
    </location>
</feature>
<reference evidence="2 5" key="2">
    <citation type="submission" date="2019-04" db="EMBL/GenBank/DDBJ databases">
        <title>Draft genome sequences of Streptomyces avermitilis NBRC 14893.</title>
        <authorList>
            <person name="Komaki H."/>
            <person name="Tamura T."/>
            <person name="Hosoyama A."/>
        </authorList>
    </citation>
    <scope>NUCLEOTIDE SEQUENCE [LARGE SCALE GENOMIC DNA]</scope>
    <source>
        <strain evidence="2 5">NBRC 14893</strain>
    </source>
</reference>
<accession>A0A4D4M6M3</accession>
<reference evidence="3 4" key="1">
    <citation type="submission" date="2019-04" db="EMBL/GenBank/DDBJ databases">
        <title>Draft genome sequences of Streptomyces avermitilis ATCC 31267.</title>
        <authorList>
            <person name="Komaki H."/>
            <person name="Tamura T."/>
            <person name="Hosoyama A."/>
        </authorList>
    </citation>
    <scope>NUCLEOTIDE SEQUENCE [LARGE SCALE GENOMIC DNA]</scope>
    <source>
        <strain evidence="3 4">ATCC 31267</strain>
    </source>
</reference>
<organism evidence="2 5">
    <name type="scientific">Streptomyces avermitilis</name>
    <dbReference type="NCBI Taxonomy" id="33903"/>
    <lineage>
        <taxon>Bacteria</taxon>
        <taxon>Bacillati</taxon>
        <taxon>Actinomycetota</taxon>
        <taxon>Actinomycetes</taxon>
        <taxon>Kitasatosporales</taxon>
        <taxon>Streptomycetaceae</taxon>
        <taxon>Streptomyces</taxon>
    </lineage>
</organism>
<feature type="compositionally biased region" description="Basic residues" evidence="1">
    <location>
        <begin position="76"/>
        <end position="86"/>
    </location>
</feature>
<evidence type="ECO:0000313" key="5">
    <source>
        <dbReference type="Proteomes" id="UP000302139"/>
    </source>
</evidence>
<dbReference type="GeneID" id="41544255"/>
<dbReference type="RefSeq" id="WP_037647058.1">
    <property type="nucleotide sequence ID" value="NZ_BAABTN010000028.1"/>
</dbReference>
<comment type="caution">
    <text evidence="2">The sequence shown here is derived from an EMBL/GenBank/DDBJ whole genome shotgun (WGS) entry which is preliminary data.</text>
</comment>
<sequence>MTEQHTPTPDVRGLLSVPWPAHRDTPRAVVAAPSRVGPQSEDHEELPPDRTCFDPHPNSPRLTGTERPPERPTGALRRKTARWKTT</sequence>
<name>A0A4D4M6M3_STRAX</name>
<proteinExistence type="predicted"/>
<dbReference type="AlphaFoldDB" id="A0A4D4M6M3"/>
<dbReference type="Proteomes" id="UP000302139">
    <property type="component" value="Unassembled WGS sequence"/>
</dbReference>